<feature type="domain" description="Histidine kinase" evidence="9">
    <location>
        <begin position="357"/>
        <end position="575"/>
    </location>
</feature>
<evidence type="ECO:0000256" key="4">
    <source>
        <dbReference type="ARBA" id="ARBA00022679"/>
    </source>
</evidence>
<dbReference type="Pfam" id="PF13426">
    <property type="entry name" value="PAS_9"/>
    <property type="match status" value="1"/>
</dbReference>
<evidence type="ECO:0000259" key="9">
    <source>
        <dbReference type="PROSITE" id="PS50109"/>
    </source>
</evidence>
<dbReference type="InterPro" id="IPR004358">
    <property type="entry name" value="Sig_transdc_His_kin-like_C"/>
</dbReference>
<dbReference type="STRING" id="391595.RLO149_c026410"/>
<dbReference type="PROSITE" id="PS50110">
    <property type="entry name" value="RESPONSE_REGULATORY"/>
    <property type="match status" value="1"/>
</dbReference>
<dbReference type="SMART" id="SM00091">
    <property type="entry name" value="PAS"/>
    <property type="match status" value="1"/>
</dbReference>
<dbReference type="InterPro" id="IPR035965">
    <property type="entry name" value="PAS-like_dom_sf"/>
</dbReference>
<comment type="catalytic activity">
    <reaction evidence="1">
        <text>ATP + protein L-histidine = ADP + protein N-phospho-L-histidine.</text>
        <dbReference type="EC" id="2.7.13.3"/>
    </reaction>
</comment>
<dbReference type="PANTHER" id="PTHR43047">
    <property type="entry name" value="TWO-COMPONENT HISTIDINE PROTEIN KINASE"/>
    <property type="match status" value="1"/>
</dbReference>
<dbReference type="RefSeq" id="WP_013962522.1">
    <property type="nucleotide sequence ID" value="NC_015730.1"/>
</dbReference>
<accession>F7ZDK2</accession>
<dbReference type="Pfam" id="PF00512">
    <property type="entry name" value="HisKA"/>
    <property type="match status" value="1"/>
</dbReference>
<evidence type="ECO:0000313" key="13">
    <source>
        <dbReference type="Proteomes" id="UP000001353"/>
    </source>
</evidence>
<dbReference type="SUPFAM" id="SSF47226">
    <property type="entry name" value="Histidine-containing phosphotransfer domain, HPT domain"/>
    <property type="match status" value="1"/>
</dbReference>
<keyword evidence="8" id="KW-0472">Membrane</keyword>
<dbReference type="InterPro" id="IPR005467">
    <property type="entry name" value="His_kinase_dom"/>
</dbReference>
<dbReference type="InterPro" id="IPR000014">
    <property type="entry name" value="PAS"/>
</dbReference>
<proteinExistence type="predicted"/>
<dbReference type="InterPro" id="IPR036641">
    <property type="entry name" value="HPT_dom_sf"/>
</dbReference>
<dbReference type="eggNOG" id="COG2205">
    <property type="taxonomic scope" value="Bacteria"/>
</dbReference>
<dbReference type="Gene3D" id="3.30.565.10">
    <property type="entry name" value="Histidine kinase-like ATPase, C-terminal domain"/>
    <property type="match status" value="1"/>
</dbReference>
<evidence type="ECO:0000256" key="8">
    <source>
        <dbReference type="SAM" id="Phobius"/>
    </source>
</evidence>
<dbReference type="SUPFAM" id="SSF55874">
    <property type="entry name" value="ATPase domain of HSP90 chaperone/DNA topoisomerase II/histidine kinase"/>
    <property type="match status" value="1"/>
</dbReference>
<dbReference type="CDD" id="cd16922">
    <property type="entry name" value="HATPase_EvgS-ArcB-TorS-like"/>
    <property type="match status" value="1"/>
</dbReference>
<dbReference type="eggNOG" id="COG0784">
    <property type="taxonomic scope" value="Bacteria"/>
</dbReference>
<gene>
    <name evidence="12" type="ordered locus">RLO149_c026410</name>
</gene>
<dbReference type="SMART" id="SM00387">
    <property type="entry name" value="HATPase_c"/>
    <property type="match status" value="1"/>
</dbReference>
<feature type="coiled-coil region" evidence="7">
    <location>
        <begin position="741"/>
        <end position="775"/>
    </location>
</feature>
<evidence type="ECO:0000313" key="12">
    <source>
        <dbReference type="EMBL" id="AEI94604.1"/>
    </source>
</evidence>
<keyword evidence="3 6" id="KW-0597">Phosphoprotein</keyword>
<evidence type="ECO:0000256" key="1">
    <source>
        <dbReference type="ARBA" id="ARBA00000085"/>
    </source>
</evidence>
<sequence>MGRISVIFFACFLVVGVTFITYLGRTVVGDLDALSTARHDDISWNMSQLEIETLNLDSATHDAVHGHDSDLSSFRKRYDIYYSRVRTLTQSAFYKVIKKDPDAQIGLAAITDFINSITPIVDGPDAGLRAALPDIQRRVEELRPQVRDLSLAGIQVFAREDAERRAAFSQTLVKLAASIFGLIVFLLFALATLLKLHRKGQQVAHESEVLRSRFEAAIASSLDAVLVVDTDGSIIDFNGAAETVFGYTRAEALGGDMAEMIVPQHMRDMHRKGMARFLETGHQKIVGAGRVRLEALRKSGAVFPVELSISLSEVNGERVFVSFLRDITGELEAEAQLRAARDKAQEGERAKSNLLTVMSHEMRTPLNGILGSLALLDKDSFDDRHKRLLNSISVSGELLLSHVNDVLDLSSLEKETSPREKVIFDITDLLRQVTDSLMANAEARGNSLSFTCLSEGLASVTGAKRSLQQCLVNLLGNAIKFTASGEISAEAERLNGGDLVEIRVSDTGVGIAPENMDRIFDEFVTIDTAYSRQNAGTGLGLAITKRLVEIMGGTIEADSLLGEGSLFTLRIPLPAVPFETRTGTQHSVKTQRNLSQEHRALVVDDNEINRMILCEMLQEAGLCVEEAADGIEAINLISEKPFDIVFLDISMPGIDGIETLNRIRQLKVDWRNLPAIAVTAHAAPKDHHAIMQASFLDLLVKPVHPREIQAKLASVLTRDQGNAPISASETNGADFKAQFGAVKYQEALKSFRAELDELHAELEGLADLTDEARTKAHKLSGSAAVLGQSATHANLQAIEHCHAEAWLELKVQLFETSGGI</sequence>
<keyword evidence="5 12" id="KW-0418">Kinase</keyword>
<dbReference type="Gene3D" id="3.40.50.2300">
    <property type="match status" value="1"/>
</dbReference>
<dbReference type="PROSITE" id="PS50109">
    <property type="entry name" value="HIS_KIN"/>
    <property type="match status" value="1"/>
</dbReference>
<organism evidence="12 13">
    <name type="scientific">Roseobacter litoralis (strain ATCC 49566 / DSM 6996 / JCM 21268 / NBRC 15278 / OCh 149)</name>
    <dbReference type="NCBI Taxonomy" id="391595"/>
    <lineage>
        <taxon>Bacteria</taxon>
        <taxon>Pseudomonadati</taxon>
        <taxon>Pseudomonadota</taxon>
        <taxon>Alphaproteobacteria</taxon>
        <taxon>Rhodobacterales</taxon>
        <taxon>Roseobacteraceae</taxon>
        <taxon>Roseobacter</taxon>
    </lineage>
</organism>
<keyword evidence="8" id="KW-0812">Transmembrane</keyword>
<dbReference type="CDD" id="cd17546">
    <property type="entry name" value="REC_hyHK_CKI1_RcsC-like"/>
    <property type="match status" value="1"/>
</dbReference>
<dbReference type="FunFam" id="3.30.565.10:FF:000006">
    <property type="entry name" value="Sensor histidine kinase WalK"/>
    <property type="match status" value="1"/>
</dbReference>
<evidence type="ECO:0000256" key="3">
    <source>
        <dbReference type="ARBA" id="ARBA00022553"/>
    </source>
</evidence>
<evidence type="ECO:0000256" key="6">
    <source>
        <dbReference type="PROSITE-ProRule" id="PRU00169"/>
    </source>
</evidence>
<dbReference type="InterPro" id="IPR003661">
    <property type="entry name" value="HisK_dim/P_dom"/>
</dbReference>
<dbReference type="HOGENOM" id="CLU_000445_114_59_5"/>
<feature type="domain" description="PAS" evidence="11">
    <location>
        <begin position="210"/>
        <end position="281"/>
    </location>
</feature>
<dbReference type="SUPFAM" id="SSF55785">
    <property type="entry name" value="PYP-like sensor domain (PAS domain)"/>
    <property type="match status" value="1"/>
</dbReference>
<dbReference type="SUPFAM" id="SSF52172">
    <property type="entry name" value="CheY-like"/>
    <property type="match status" value="1"/>
</dbReference>
<evidence type="ECO:0000259" key="10">
    <source>
        <dbReference type="PROSITE" id="PS50110"/>
    </source>
</evidence>
<dbReference type="EC" id="2.7.13.3" evidence="2"/>
<dbReference type="NCBIfam" id="TIGR00229">
    <property type="entry name" value="sensory_box"/>
    <property type="match status" value="1"/>
</dbReference>
<evidence type="ECO:0000259" key="11">
    <source>
        <dbReference type="PROSITE" id="PS50112"/>
    </source>
</evidence>
<dbReference type="PANTHER" id="PTHR43047:SF64">
    <property type="entry name" value="HISTIDINE KINASE CONTAINING CHEY-HOMOLOGOUS RECEIVER DOMAIN AND PAS DOMAIN-RELATED"/>
    <property type="match status" value="1"/>
</dbReference>
<dbReference type="PROSITE" id="PS50112">
    <property type="entry name" value="PAS"/>
    <property type="match status" value="1"/>
</dbReference>
<dbReference type="SMART" id="SM00388">
    <property type="entry name" value="HisKA"/>
    <property type="match status" value="1"/>
</dbReference>
<dbReference type="InterPro" id="IPR011006">
    <property type="entry name" value="CheY-like_superfamily"/>
</dbReference>
<evidence type="ECO:0000256" key="5">
    <source>
        <dbReference type="ARBA" id="ARBA00022777"/>
    </source>
</evidence>
<feature type="modified residue" description="4-aspartylphosphate" evidence="6">
    <location>
        <position position="648"/>
    </location>
</feature>
<evidence type="ECO:0000256" key="2">
    <source>
        <dbReference type="ARBA" id="ARBA00012438"/>
    </source>
</evidence>
<protein>
    <recommendedName>
        <fullName evidence="2">histidine kinase</fullName>
        <ecNumber evidence="2">2.7.13.3</ecNumber>
    </recommendedName>
</protein>
<dbReference type="AlphaFoldDB" id="F7ZDK2"/>
<dbReference type="CDD" id="cd00082">
    <property type="entry name" value="HisKA"/>
    <property type="match status" value="1"/>
</dbReference>
<dbReference type="Pfam" id="PF02518">
    <property type="entry name" value="HATPase_c"/>
    <property type="match status" value="1"/>
</dbReference>
<dbReference type="PRINTS" id="PR00344">
    <property type="entry name" value="BCTRLSENSOR"/>
</dbReference>
<dbReference type="GO" id="GO:0000155">
    <property type="term" value="F:phosphorelay sensor kinase activity"/>
    <property type="evidence" value="ECO:0007669"/>
    <property type="project" value="InterPro"/>
</dbReference>
<dbReference type="EMBL" id="CP002623">
    <property type="protein sequence ID" value="AEI94604.1"/>
    <property type="molecule type" value="Genomic_DNA"/>
</dbReference>
<reference evidence="12 13" key="1">
    <citation type="journal article" date="2011" name="BMC Genomics">
        <title>Comparative genome analysis and genome-guided physiological analysis of Roseobacter litoralis.</title>
        <authorList>
            <person name="Kalhoefer D."/>
            <person name="Thole S."/>
            <person name="Voget S."/>
            <person name="Lehmann R."/>
            <person name="Liesegang H."/>
            <person name="Wollher A."/>
            <person name="Daniel R."/>
            <person name="Simon M."/>
            <person name="Brinkhoff T."/>
        </authorList>
    </citation>
    <scope>NUCLEOTIDE SEQUENCE [LARGE SCALE GENOMIC DNA]</scope>
    <source>
        <strain evidence="13">ATCC 49566 / DSM 6996 / JCM 21268 / NBRC 15278 / OCh 149</strain>
    </source>
</reference>
<dbReference type="SMART" id="SM00448">
    <property type="entry name" value="REC"/>
    <property type="match status" value="1"/>
</dbReference>
<dbReference type="CDD" id="cd00130">
    <property type="entry name" value="PAS"/>
    <property type="match status" value="1"/>
</dbReference>
<dbReference type="Proteomes" id="UP000001353">
    <property type="component" value="Chromosome"/>
</dbReference>
<dbReference type="OrthoDB" id="9801651at2"/>
<dbReference type="Gene3D" id="3.30.450.20">
    <property type="entry name" value="PAS domain"/>
    <property type="match status" value="1"/>
</dbReference>
<feature type="transmembrane region" description="Helical" evidence="8">
    <location>
        <begin position="172"/>
        <end position="194"/>
    </location>
</feature>
<dbReference type="InterPro" id="IPR036890">
    <property type="entry name" value="HATPase_C_sf"/>
</dbReference>
<keyword evidence="13" id="KW-1185">Reference proteome</keyword>
<dbReference type="KEGG" id="rli:RLO149_c026410"/>
<keyword evidence="8" id="KW-1133">Transmembrane helix</keyword>
<dbReference type="Pfam" id="PF00072">
    <property type="entry name" value="Response_reg"/>
    <property type="match status" value="1"/>
</dbReference>
<feature type="transmembrane region" description="Helical" evidence="8">
    <location>
        <begin position="6"/>
        <end position="24"/>
    </location>
</feature>
<dbReference type="InterPro" id="IPR003594">
    <property type="entry name" value="HATPase_dom"/>
</dbReference>
<name>F7ZDK2_ROSLO</name>
<feature type="domain" description="Response regulatory" evidence="10">
    <location>
        <begin position="599"/>
        <end position="716"/>
    </location>
</feature>
<dbReference type="InterPro" id="IPR036097">
    <property type="entry name" value="HisK_dim/P_sf"/>
</dbReference>
<dbReference type="SUPFAM" id="SSF47384">
    <property type="entry name" value="Homodimeric domain of signal transducing histidine kinase"/>
    <property type="match status" value="1"/>
</dbReference>
<dbReference type="InterPro" id="IPR001789">
    <property type="entry name" value="Sig_transdc_resp-reg_receiver"/>
</dbReference>
<keyword evidence="7" id="KW-0175">Coiled coil</keyword>
<keyword evidence="4" id="KW-0808">Transferase</keyword>
<evidence type="ECO:0000256" key="7">
    <source>
        <dbReference type="SAM" id="Coils"/>
    </source>
</evidence>
<dbReference type="Gene3D" id="1.10.287.130">
    <property type="match status" value="1"/>
</dbReference>